<evidence type="ECO:0000313" key="2">
    <source>
        <dbReference type="EMBL" id="OBA28498.1"/>
    </source>
</evidence>
<sequence>MQRNLLFSGFSNPNSFSFLNFGNVCYGGILYGVKVPIFFFLDKLVYRQKLKKKISLSDFFFLSLLINKKPEPSHCKKKKKKS</sequence>
<keyword evidence="3" id="KW-1185">Reference proteome</keyword>
<protein>
    <submittedName>
        <fullName evidence="2">Uncharacterized protein</fullName>
    </submittedName>
</protein>
<dbReference type="Proteomes" id="UP000092321">
    <property type="component" value="Unassembled WGS sequence"/>
</dbReference>
<evidence type="ECO:0000256" key="1">
    <source>
        <dbReference type="SAM" id="Phobius"/>
    </source>
</evidence>
<comment type="caution">
    <text evidence="2">The sequence shown here is derived from an EMBL/GenBank/DDBJ whole genome shotgun (WGS) entry which is preliminary data.</text>
</comment>
<dbReference type="AlphaFoldDB" id="A0A1B7TII9"/>
<organism evidence="2 3">
    <name type="scientific">Hanseniaspora valbyensis NRRL Y-1626</name>
    <dbReference type="NCBI Taxonomy" id="766949"/>
    <lineage>
        <taxon>Eukaryota</taxon>
        <taxon>Fungi</taxon>
        <taxon>Dikarya</taxon>
        <taxon>Ascomycota</taxon>
        <taxon>Saccharomycotina</taxon>
        <taxon>Saccharomycetes</taxon>
        <taxon>Saccharomycodales</taxon>
        <taxon>Saccharomycodaceae</taxon>
        <taxon>Hanseniaspora</taxon>
    </lineage>
</organism>
<reference evidence="3" key="1">
    <citation type="journal article" date="2016" name="Proc. Natl. Acad. Sci. U.S.A.">
        <title>Comparative genomics of biotechnologically important yeasts.</title>
        <authorList>
            <person name="Riley R."/>
            <person name="Haridas S."/>
            <person name="Wolfe K.H."/>
            <person name="Lopes M.R."/>
            <person name="Hittinger C.T."/>
            <person name="Goeker M."/>
            <person name="Salamov A.A."/>
            <person name="Wisecaver J.H."/>
            <person name="Long T.M."/>
            <person name="Calvey C.H."/>
            <person name="Aerts A.L."/>
            <person name="Barry K.W."/>
            <person name="Choi C."/>
            <person name="Clum A."/>
            <person name="Coughlan A.Y."/>
            <person name="Deshpande S."/>
            <person name="Douglass A.P."/>
            <person name="Hanson S.J."/>
            <person name="Klenk H.-P."/>
            <person name="LaButti K.M."/>
            <person name="Lapidus A."/>
            <person name="Lindquist E.A."/>
            <person name="Lipzen A.M."/>
            <person name="Meier-Kolthoff J.P."/>
            <person name="Ohm R.A."/>
            <person name="Otillar R.P."/>
            <person name="Pangilinan J.L."/>
            <person name="Peng Y."/>
            <person name="Rokas A."/>
            <person name="Rosa C.A."/>
            <person name="Scheuner C."/>
            <person name="Sibirny A.A."/>
            <person name="Slot J.C."/>
            <person name="Stielow J.B."/>
            <person name="Sun H."/>
            <person name="Kurtzman C.P."/>
            <person name="Blackwell M."/>
            <person name="Grigoriev I.V."/>
            <person name="Jeffries T.W."/>
        </authorList>
    </citation>
    <scope>NUCLEOTIDE SEQUENCE [LARGE SCALE GENOMIC DNA]</scope>
    <source>
        <strain evidence="3">NRRL Y-1626</strain>
    </source>
</reference>
<keyword evidence="1" id="KW-0812">Transmembrane</keyword>
<evidence type="ECO:0000313" key="3">
    <source>
        <dbReference type="Proteomes" id="UP000092321"/>
    </source>
</evidence>
<proteinExistence type="predicted"/>
<feature type="transmembrane region" description="Helical" evidence="1">
    <location>
        <begin position="20"/>
        <end position="41"/>
    </location>
</feature>
<name>A0A1B7TII9_9ASCO</name>
<dbReference type="EMBL" id="LXPE01000003">
    <property type="protein sequence ID" value="OBA28498.1"/>
    <property type="molecule type" value="Genomic_DNA"/>
</dbReference>
<keyword evidence="1" id="KW-1133">Transmembrane helix</keyword>
<keyword evidence="1" id="KW-0472">Membrane</keyword>
<accession>A0A1B7TII9</accession>
<gene>
    <name evidence="2" type="ORF">HANVADRAFT_91979</name>
</gene>